<dbReference type="EMBL" id="AMZO01000006">
    <property type="protein sequence ID" value="ELR66817.1"/>
    <property type="molecule type" value="Genomic_DNA"/>
</dbReference>
<sequence>MSEFNFNDDVEYVRSLPDAFDCSDLYNSQPVICFDQRKDFNVTDGMVAVFVPGDKAKHAVFTAPLTQTNYNAILAGLRRQGMVFAHLNVSGEALDVLAGIRTLDRQTLDDQMFALVNRYDFLVRREYLFMDKSAFQRAYQLGYRNIEHWLSADLSKDPQQRAEERVVTMTVYDDQITLNFAFPFAGGKTSSP</sequence>
<protein>
    <submittedName>
        <fullName evidence="1">Uncharacterized protein</fullName>
    </submittedName>
</protein>
<keyword evidence="2" id="KW-1185">Reference proteome</keyword>
<evidence type="ECO:0000313" key="1">
    <source>
        <dbReference type="EMBL" id="ELR66817.1"/>
    </source>
</evidence>
<dbReference type="Proteomes" id="UP000011134">
    <property type="component" value="Unassembled WGS sequence"/>
</dbReference>
<reference evidence="1 2" key="1">
    <citation type="submission" date="2012-12" db="EMBL/GenBank/DDBJ databases">
        <title>Genome Assembly of Photobacterium sp. AK15.</title>
        <authorList>
            <person name="Khatri I."/>
            <person name="Vaidya B."/>
            <person name="Srinivas T.N.R."/>
            <person name="Subramanian S."/>
            <person name="Pinnaka A."/>
        </authorList>
    </citation>
    <scope>NUCLEOTIDE SEQUENCE [LARGE SCALE GENOMIC DNA]</scope>
    <source>
        <strain evidence="1 2">AK15</strain>
    </source>
</reference>
<organism evidence="1 2">
    <name type="scientific">Photobacterium marinum</name>
    <dbReference type="NCBI Taxonomy" id="1056511"/>
    <lineage>
        <taxon>Bacteria</taxon>
        <taxon>Pseudomonadati</taxon>
        <taxon>Pseudomonadota</taxon>
        <taxon>Gammaproteobacteria</taxon>
        <taxon>Vibrionales</taxon>
        <taxon>Vibrionaceae</taxon>
        <taxon>Photobacterium</taxon>
    </lineage>
</organism>
<dbReference type="PATRIC" id="fig|1056511.3.peg.1345"/>
<dbReference type="AlphaFoldDB" id="L8JHB5"/>
<evidence type="ECO:0000313" key="2">
    <source>
        <dbReference type="Proteomes" id="UP000011134"/>
    </source>
</evidence>
<comment type="caution">
    <text evidence="1">The sequence shown here is derived from an EMBL/GenBank/DDBJ whole genome shotgun (WGS) entry which is preliminary data.</text>
</comment>
<dbReference type="OrthoDB" id="5813516at2"/>
<name>L8JHB5_9GAMM</name>
<accession>L8JHB5</accession>
<dbReference type="RefSeq" id="WP_007463816.1">
    <property type="nucleotide sequence ID" value="NZ_AMZO01000006.1"/>
</dbReference>
<proteinExistence type="predicted"/>
<gene>
    <name evidence="1" type="ORF">C942_04516</name>
</gene>